<dbReference type="Pfam" id="PF13556">
    <property type="entry name" value="HTH_30"/>
    <property type="match status" value="1"/>
</dbReference>
<organism evidence="2 3">
    <name type="scientific">Lactiplantibacillus daowaiensis</name>
    <dbReference type="NCBI Taxonomy" id="2559918"/>
    <lineage>
        <taxon>Bacteria</taxon>
        <taxon>Bacillati</taxon>
        <taxon>Bacillota</taxon>
        <taxon>Bacilli</taxon>
        <taxon>Lactobacillales</taxon>
        <taxon>Lactobacillaceae</taxon>
        <taxon>Lactiplantibacillus</taxon>
    </lineage>
</organism>
<sequence>MLLPQLLRTLNQSFPVTHVAPAIGRPDITQVQLENQAQRPLPSHIMILKLAAPSQVQLSYYRQGQLCEVGLVTLGAIGPNAVYTQNQLLKLLFCLGKLVASPAKLQAQANQLAIAAITADFETVLARVVALLQNPVAIIDLNGQILSRSHTTAINGGRIRQAIEHNKVGQWLLEHGFAPDNPDFLTQIYVAQDNISFVPMLITPLANQDEPLGYLVMSALNTPLDAKHALLINDLGQVVAGSLVKNQIMSTSESQRDLLLNVLLTERQSTTFAAQFAEQQVKLPHTMVLIKCDPLAGQSPTVLQQRLRYLLTPQFDQVLVSVYQQSCLALVTISLAAYNQPEFKAKLATVTAQADCRLIVSNYYVQPEDTFAAYMVCCRTSQLKTIQQRVVFCEDEFFNLSLARVNHLEILPFFINPALQGLMAYDAQNQTDLVATLDAYLKATCNLTRTAKQLYVHPNTLRNRLKHISAITGCDLRDADTCFKLASGFKLERFLVKNNYQPTPFIPDNDPMPPVRPSEV</sequence>
<dbReference type="PANTHER" id="PTHR33744">
    <property type="entry name" value="CARBOHYDRATE DIACID REGULATOR"/>
    <property type="match status" value="1"/>
</dbReference>
<dbReference type="InterPro" id="IPR025736">
    <property type="entry name" value="PucR_C-HTH_dom"/>
</dbReference>
<dbReference type="PANTHER" id="PTHR33744:SF15">
    <property type="entry name" value="CARBOHYDRATE DIACID REGULATOR"/>
    <property type="match status" value="1"/>
</dbReference>
<reference evidence="3" key="1">
    <citation type="journal article" date="2019" name="Int. J. Syst. Evol. Microbiol.">
        <title>The Global Catalogue of Microorganisms (GCM) 10K type strain sequencing project: providing services to taxonomists for standard genome sequencing and annotation.</title>
        <authorList>
            <consortium name="The Broad Institute Genomics Platform"/>
            <consortium name="The Broad Institute Genome Sequencing Center for Infectious Disease"/>
            <person name="Wu L."/>
            <person name="Ma J."/>
        </authorList>
    </citation>
    <scope>NUCLEOTIDE SEQUENCE [LARGE SCALE GENOMIC DNA]</scope>
    <source>
        <strain evidence="3">CCM 8933</strain>
    </source>
</reference>
<feature type="domain" description="PucR C-terminal helix-turn-helix" evidence="1">
    <location>
        <begin position="433"/>
        <end position="489"/>
    </location>
</feature>
<dbReference type="InterPro" id="IPR051448">
    <property type="entry name" value="CdaR-like_regulators"/>
</dbReference>
<name>A0ABW1RZ55_9LACO</name>
<protein>
    <submittedName>
        <fullName evidence="2">PucR family transcriptional regulator</fullName>
    </submittedName>
</protein>
<dbReference type="RefSeq" id="WP_137628380.1">
    <property type="nucleotide sequence ID" value="NZ_BJDJ01000008.1"/>
</dbReference>
<comment type="caution">
    <text evidence="2">The sequence shown here is derived from an EMBL/GenBank/DDBJ whole genome shotgun (WGS) entry which is preliminary data.</text>
</comment>
<accession>A0ABW1RZ55</accession>
<evidence type="ECO:0000313" key="3">
    <source>
        <dbReference type="Proteomes" id="UP001596282"/>
    </source>
</evidence>
<evidence type="ECO:0000259" key="1">
    <source>
        <dbReference type="Pfam" id="PF13556"/>
    </source>
</evidence>
<dbReference type="InterPro" id="IPR042070">
    <property type="entry name" value="PucR_C-HTH_sf"/>
</dbReference>
<evidence type="ECO:0000313" key="2">
    <source>
        <dbReference type="EMBL" id="MFC6180768.1"/>
    </source>
</evidence>
<dbReference type="EMBL" id="JBHSSC010000016">
    <property type="protein sequence ID" value="MFC6180768.1"/>
    <property type="molecule type" value="Genomic_DNA"/>
</dbReference>
<proteinExistence type="predicted"/>
<keyword evidence="3" id="KW-1185">Reference proteome</keyword>
<dbReference type="Proteomes" id="UP001596282">
    <property type="component" value="Unassembled WGS sequence"/>
</dbReference>
<dbReference type="Gene3D" id="1.10.10.2840">
    <property type="entry name" value="PucR C-terminal helix-turn-helix domain"/>
    <property type="match status" value="1"/>
</dbReference>
<gene>
    <name evidence="2" type="ORF">ACFP5Y_06015</name>
</gene>